<evidence type="ECO:0000313" key="16">
    <source>
        <dbReference type="Proteomes" id="UP001356427"/>
    </source>
</evidence>
<feature type="transmembrane region" description="Helical" evidence="13">
    <location>
        <begin position="360"/>
        <end position="379"/>
    </location>
</feature>
<protein>
    <recommendedName>
        <fullName evidence="9">Zinc transporter SLC39A7</fullName>
    </recommendedName>
    <alternativeName>
        <fullName evidence="10">Solute carrier family 39 member 7</fullName>
    </alternativeName>
    <alternativeName>
        <fullName evidence="11">Zrt-, Irt-like protein 7</fullName>
    </alternativeName>
</protein>
<name>A0AAN8MN51_9TELE</name>
<evidence type="ECO:0000256" key="12">
    <source>
        <dbReference type="SAM" id="MobiDB-lite"/>
    </source>
</evidence>
<keyword evidence="14" id="KW-0732">Signal</keyword>
<keyword evidence="4" id="KW-0862">Zinc</keyword>
<feature type="transmembrane region" description="Helical" evidence="13">
    <location>
        <begin position="385"/>
        <end position="408"/>
    </location>
</feature>
<dbReference type="GO" id="GO:0006882">
    <property type="term" value="P:intracellular zinc ion homeostasis"/>
    <property type="evidence" value="ECO:0007669"/>
    <property type="project" value="TreeGrafter"/>
</dbReference>
<sequence>MMAHGRLLALTLFTGAVLLLAAQLTVAHSHSHDHGHAHSHGGGGCHGHSHGGQKLHQGASKWSAEANLPPAEESHHGHAHDHGHEHEHDHGHAHEHKEESGHGHTHGGERVKREAEGEKRDTVELWMQAIGATLLISAAPFLILFLIPVQSNTDQHQNLLKVLLSFASGGLLGDAFLHLIPHALEPHSHHGDEGHGHSHDSEESQDHGHSHGAAHGHMMSVGLWVLVGIVAFLVVEKFVRLLKGGHGHGHSHSQAAPKAKESDGEKKKEGEKDEKGSKEKKTPKEVEEKTTDIKVSGYLNLAADFTHNFTDGLAIGASFLVGPAVGTVTTLTILLHEVPHEIGDFAILVQSGCTKKKAMCLQLLTALGALAGTACSLLAEGVGAAATAWILPFTAGGFVYIATVTVLPELLVGRSSLGQSVMEILAMLVGIYMMVLIAEYE</sequence>
<evidence type="ECO:0000256" key="7">
    <source>
        <dbReference type="ARBA" id="ARBA00034634"/>
    </source>
</evidence>
<dbReference type="Proteomes" id="UP001356427">
    <property type="component" value="Unassembled WGS sequence"/>
</dbReference>
<keyword evidence="16" id="KW-1185">Reference proteome</keyword>
<reference evidence="15 16" key="1">
    <citation type="submission" date="2021-04" db="EMBL/GenBank/DDBJ databases">
        <authorList>
            <person name="De Guttry C."/>
            <person name="Zahm M."/>
            <person name="Klopp C."/>
            <person name="Cabau C."/>
            <person name="Louis A."/>
            <person name="Berthelot C."/>
            <person name="Parey E."/>
            <person name="Roest Crollius H."/>
            <person name="Montfort J."/>
            <person name="Robinson-Rechavi M."/>
            <person name="Bucao C."/>
            <person name="Bouchez O."/>
            <person name="Gislard M."/>
            <person name="Lluch J."/>
            <person name="Milhes M."/>
            <person name="Lampietro C."/>
            <person name="Lopez Roques C."/>
            <person name="Donnadieu C."/>
            <person name="Braasch I."/>
            <person name="Desvignes T."/>
            <person name="Postlethwait J."/>
            <person name="Bobe J."/>
            <person name="Wedekind C."/>
            <person name="Guiguen Y."/>
        </authorList>
    </citation>
    <scope>NUCLEOTIDE SEQUENCE [LARGE SCALE GENOMIC DNA]</scope>
    <source>
        <strain evidence="15">Cs_M1</strain>
        <tissue evidence="15">Blood</tissue>
    </source>
</reference>
<feature type="transmembrane region" description="Helical" evidence="13">
    <location>
        <begin position="420"/>
        <end position="438"/>
    </location>
</feature>
<comment type="similarity">
    <text evidence="8">Belongs to the ZIP transporter (TC 2.A.5) family. KE4/Catsup subfamily.</text>
</comment>
<feature type="compositionally biased region" description="Basic and acidic residues" evidence="12">
    <location>
        <begin position="258"/>
        <end position="289"/>
    </location>
</feature>
<evidence type="ECO:0000256" key="9">
    <source>
        <dbReference type="ARBA" id="ARBA00039859"/>
    </source>
</evidence>
<evidence type="ECO:0000256" key="6">
    <source>
        <dbReference type="ARBA" id="ARBA00023136"/>
    </source>
</evidence>
<evidence type="ECO:0000256" key="2">
    <source>
        <dbReference type="ARBA" id="ARBA00022448"/>
    </source>
</evidence>
<dbReference type="EMBL" id="JAGTTL010000002">
    <property type="protein sequence ID" value="KAK6327445.1"/>
    <property type="molecule type" value="Genomic_DNA"/>
</dbReference>
<evidence type="ECO:0000256" key="11">
    <source>
        <dbReference type="ARBA" id="ARBA00043053"/>
    </source>
</evidence>
<feature type="region of interest" description="Disordered" evidence="12">
    <location>
        <begin position="187"/>
        <end position="213"/>
    </location>
</feature>
<evidence type="ECO:0000256" key="3">
    <source>
        <dbReference type="ARBA" id="ARBA00022692"/>
    </source>
</evidence>
<dbReference type="GO" id="GO:0005385">
    <property type="term" value="F:zinc ion transmembrane transporter activity"/>
    <property type="evidence" value="ECO:0007669"/>
    <property type="project" value="TreeGrafter"/>
</dbReference>
<keyword evidence="6 13" id="KW-0472">Membrane</keyword>
<feature type="region of interest" description="Disordered" evidence="12">
    <location>
        <begin position="246"/>
        <end position="289"/>
    </location>
</feature>
<comment type="subcellular location">
    <subcellularLocation>
        <location evidence="1">Golgi apparatus</location>
        <location evidence="1">cis-Golgi network membrane</location>
        <topology evidence="1">Multi-pass membrane protein</topology>
    </subcellularLocation>
</comment>
<dbReference type="PANTHER" id="PTHR16950:SF25">
    <property type="entry name" value="ZINC TRANSPORTER SLC39A7"/>
    <property type="match status" value="1"/>
</dbReference>
<evidence type="ECO:0000256" key="4">
    <source>
        <dbReference type="ARBA" id="ARBA00022906"/>
    </source>
</evidence>
<gene>
    <name evidence="15" type="ORF">J4Q44_G00030900</name>
</gene>
<dbReference type="GO" id="GO:0016020">
    <property type="term" value="C:membrane"/>
    <property type="evidence" value="ECO:0007669"/>
    <property type="project" value="InterPro"/>
</dbReference>
<feature type="transmembrane region" description="Helical" evidence="13">
    <location>
        <begin position="159"/>
        <end position="180"/>
    </location>
</feature>
<evidence type="ECO:0000256" key="1">
    <source>
        <dbReference type="ARBA" id="ARBA00004257"/>
    </source>
</evidence>
<evidence type="ECO:0000256" key="13">
    <source>
        <dbReference type="SAM" id="Phobius"/>
    </source>
</evidence>
<feature type="compositionally biased region" description="Basic and acidic residues" evidence="12">
    <location>
        <begin position="72"/>
        <end position="119"/>
    </location>
</feature>
<evidence type="ECO:0000256" key="5">
    <source>
        <dbReference type="ARBA" id="ARBA00022989"/>
    </source>
</evidence>
<dbReference type="Pfam" id="PF02535">
    <property type="entry name" value="Zip"/>
    <property type="match status" value="1"/>
</dbReference>
<proteinExistence type="inferred from homology"/>
<dbReference type="GO" id="GO:0005794">
    <property type="term" value="C:Golgi apparatus"/>
    <property type="evidence" value="ECO:0007669"/>
    <property type="project" value="UniProtKB-SubCell"/>
</dbReference>
<feature type="region of interest" description="Disordered" evidence="12">
    <location>
        <begin position="31"/>
        <end position="119"/>
    </location>
</feature>
<evidence type="ECO:0000256" key="14">
    <source>
        <dbReference type="SAM" id="SignalP"/>
    </source>
</evidence>
<comment type="catalytic activity">
    <reaction evidence="7">
        <text>Zn(2+)(in) = Zn(2+)(out)</text>
        <dbReference type="Rhea" id="RHEA:29351"/>
        <dbReference type="ChEBI" id="CHEBI:29105"/>
    </reaction>
</comment>
<dbReference type="InterPro" id="IPR003689">
    <property type="entry name" value="ZIP"/>
</dbReference>
<comment type="caution">
    <text evidence="15">The sequence shown here is derived from an EMBL/GenBank/DDBJ whole genome shotgun (WGS) entry which is preliminary data.</text>
</comment>
<dbReference type="AlphaFoldDB" id="A0AAN8MN51"/>
<feature type="transmembrane region" description="Helical" evidence="13">
    <location>
        <begin position="214"/>
        <end position="235"/>
    </location>
</feature>
<keyword evidence="3 13" id="KW-0812">Transmembrane</keyword>
<evidence type="ECO:0000313" key="15">
    <source>
        <dbReference type="EMBL" id="KAK6327445.1"/>
    </source>
</evidence>
<accession>A0AAN8MN51</accession>
<feature type="compositionally biased region" description="Basic and acidic residues" evidence="12">
    <location>
        <begin position="187"/>
        <end position="209"/>
    </location>
</feature>
<feature type="chain" id="PRO_5042952064" description="Zinc transporter SLC39A7" evidence="14">
    <location>
        <begin position="28"/>
        <end position="441"/>
    </location>
</feature>
<keyword evidence="5 13" id="KW-1133">Transmembrane helix</keyword>
<dbReference type="PANTHER" id="PTHR16950">
    <property type="entry name" value="ZINC TRANSPORTER SLC39A7 HISTIDINE-RICH MEMBRANE PROTEIN KE4"/>
    <property type="match status" value="1"/>
</dbReference>
<feature type="signal peptide" evidence="14">
    <location>
        <begin position="1"/>
        <end position="27"/>
    </location>
</feature>
<keyword evidence="2" id="KW-0813">Transport</keyword>
<evidence type="ECO:0000256" key="10">
    <source>
        <dbReference type="ARBA" id="ARBA00042780"/>
    </source>
</evidence>
<keyword evidence="4" id="KW-0406">Ion transport</keyword>
<feature type="transmembrane region" description="Helical" evidence="13">
    <location>
        <begin position="125"/>
        <end position="147"/>
    </location>
</feature>
<keyword evidence="4" id="KW-0864">Zinc transport</keyword>
<organism evidence="15 16">
    <name type="scientific">Coregonus suidteri</name>
    <dbReference type="NCBI Taxonomy" id="861788"/>
    <lineage>
        <taxon>Eukaryota</taxon>
        <taxon>Metazoa</taxon>
        <taxon>Chordata</taxon>
        <taxon>Craniata</taxon>
        <taxon>Vertebrata</taxon>
        <taxon>Euteleostomi</taxon>
        <taxon>Actinopterygii</taxon>
        <taxon>Neopterygii</taxon>
        <taxon>Teleostei</taxon>
        <taxon>Protacanthopterygii</taxon>
        <taxon>Salmoniformes</taxon>
        <taxon>Salmonidae</taxon>
        <taxon>Coregoninae</taxon>
        <taxon>Coregonus</taxon>
    </lineage>
</organism>
<evidence type="ECO:0000256" key="8">
    <source>
        <dbReference type="ARBA" id="ARBA00038485"/>
    </source>
</evidence>